<dbReference type="Pfam" id="PF12796">
    <property type="entry name" value="Ank_2"/>
    <property type="match status" value="1"/>
</dbReference>
<name>A0A0U2INC6_9BACL</name>
<dbReference type="SMART" id="SM00248">
    <property type="entry name" value="ANK"/>
    <property type="match status" value="4"/>
</dbReference>
<dbReference type="Gene3D" id="1.25.40.20">
    <property type="entry name" value="Ankyrin repeat-containing domain"/>
    <property type="match status" value="1"/>
</dbReference>
<evidence type="ECO:0000313" key="6">
    <source>
        <dbReference type="Proteomes" id="UP000061660"/>
    </source>
</evidence>
<dbReference type="OrthoDB" id="2596417at2"/>
<dbReference type="AlphaFoldDB" id="A0A0U2INC6"/>
<dbReference type="STRING" id="162209.IJ22_40530"/>
<dbReference type="PANTHER" id="PTHR24171:SF9">
    <property type="entry name" value="ANKYRIN REPEAT DOMAIN-CONTAINING PROTEIN 39"/>
    <property type="match status" value="1"/>
</dbReference>
<evidence type="ECO:0000256" key="2">
    <source>
        <dbReference type="ARBA" id="ARBA00023043"/>
    </source>
</evidence>
<dbReference type="SUPFAM" id="SSF48403">
    <property type="entry name" value="Ankyrin repeat"/>
    <property type="match status" value="1"/>
</dbReference>
<dbReference type="RefSeq" id="WP_062410050.1">
    <property type="nucleotide sequence ID" value="NZ_CP013652.1"/>
</dbReference>
<evidence type="ECO:0000256" key="3">
    <source>
        <dbReference type="PROSITE-ProRule" id="PRU00023"/>
    </source>
</evidence>
<dbReference type="PANTHER" id="PTHR24171">
    <property type="entry name" value="ANKYRIN REPEAT DOMAIN-CONTAINING PROTEIN 39-RELATED"/>
    <property type="match status" value="1"/>
</dbReference>
<dbReference type="PROSITE" id="PS50088">
    <property type="entry name" value="ANK_REPEAT"/>
    <property type="match status" value="1"/>
</dbReference>
<reference evidence="5 6" key="2">
    <citation type="journal article" date="2016" name="Genome Announc.">
        <title>Complete Genome Sequences of Two Interactive Moderate Thermophiles, Paenibacillus napthalenovorans 32O-Y and Paenibacillus sp. 32O-W.</title>
        <authorList>
            <person name="Butler R.R.III."/>
            <person name="Wang J."/>
            <person name="Stark B.C."/>
            <person name="Pombert J.F."/>
        </authorList>
    </citation>
    <scope>NUCLEOTIDE SEQUENCE [LARGE SCALE GENOMIC DNA]</scope>
    <source>
        <strain evidence="5 6">32O-Y</strain>
    </source>
</reference>
<evidence type="ECO:0000256" key="4">
    <source>
        <dbReference type="SAM" id="MobiDB-lite"/>
    </source>
</evidence>
<keyword evidence="2 3" id="KW-0040">ANK repeat</keyword>
<organism evidence="5 6">
    <name type="scientific">Paenibacillus naphthalenovorans</name>
    <dbReference type="NCBI Taxonomy" id="162209"/>
    <lineage>
        <taxon>Bacteria</taxon>
        <taxon>Bacillati</taxon>
        <taxon>Bacillota</taxon>
        <taxon>Bacilli</taxon>
        <taxon>Bacillales</taxon>
        <taxon>Paenibacillaceae</taxon>
        <taxon>Paenibacillus</taxon>
    </lineage>
</organism>
<dbReference type="PATRIC" id="fig|162209.4.peg.4304"/>
<evidence type="ECO:0000313" key="5">
    <source>
        <dbReference type="EMBL" id="ALS24363.1"/>
    </source>
</evidence>
<gene>
    <name evidence="5" type="ORF">IJ22_40530</name>
</gene>
<dbReference type="InterPro" id="IPR002110">
    <property type="entry name" value="Ankyrin_rpt"/>
</dbReference>
<dbReference type="InterPro" id="IPR036770">
    <property type="entry name" value="Ankyrin_rpt-contain_sf"/>
</dbReference>
<feature type="region of interest" description="Disordered" evidence="4">
    <location>
        <begin position="208"/>
        <end position="232"/>
    </location>
</feature>
<feature type="repeat" description="ANK" evidence="3">
    <location>
        <begin position="59"/>
        <end position="91"/>
    </location>
</feature>
<dbReference type="Pfam" id="PF13857">
    <property type="entry name" value="Ank_5"/>
    <property type="match status" value="1"/>
</dbReference>
<keyword evidence="6" id="KW-1185">Reference proteome</keyword>
<dbReference type="PROSITE" id="PS50297">
    <property type="entry name" value="ANK_REP_REGION"/>
    <property type="match status" value="1"/>
</dbReference>
<dbReference type="KEGG" id="pnp:IJ22_40530"/>
<dbReference type="Proteomes" id="UP000061660">
    <property type="component" value="Chromosome"/>
</dbReference>
<keyword evidence="1" id="KW-0677">Repeat</keyword>
<reference evidence="6" key="1">
    <citation type="submission" date="2015-12" db="EMBL/GenBank/DDBJ databases">
        <title>Complete genome sequences of two moderately thermophilic Paenibacillus species.</title>
        <authorList>
            <person name="Butler R.III."/>
            <person name="Wang J."/>
            <person name="Stark B.C."/>
            <person name="Pombert J.-F."/>
        </authorList>
    </citation>
    <scope>NUCLEOTIDE SEQUENCE [LARGE SCALE GENOMIC DNA]</scope>
    <source>
        <strain evidence="6">32O-Y</strain>
    </source>
</reference>
<accession>A0A0U2INC6</accession>
<proteinExistence type="predicted"/>
<evidence type="ECO:0000256" key="1">
    <source>
        <dbReference type="ARBA" id="ARBA00022737"/>
    </source>
</evidence>
<dbReference type="EMBL" id="CP013652">
    <property type="protein sequence ID" value="ALS24363.1"/>
    <property type="molecule type" value="Genomic_DNA"/>
</dbReference>
<protein>
    <submittedName>
        <fullName evidence="5">Ankyrin repeat-containing protein</fullName>
    </submittedName>
</protein>
<sequence length="232" mass="25491" precursor="true">MRLFIKIMLSLLACCIAAVMIVKIIPKERLLLSAVNDQDMNMVDWMLKLGVDPNVHTDSAYTPLNLAVRNGDINMMRKLLAHGASPNEQANYGSGEKILVGNLSLAVNYVDDPVPVIQLLIEAGINVADDPYALKDAIERGKRKAVELLIRHGADVNGGLQFAIMYDKLDIVRLMLESGADPNQGVMLAKMTYNQEALLMLEEAGATVTSPPREQTHPEDYTTVNGAKIRLH</sequence>
<dbReference type="PRINTS" id="PR01415">
    <property type="entry name" value="ANKYRIN"/>
</dbReference>